<dbReference type="SUPFAM" id="SSF52540">
    <property type="entry name" value="P-loop containing nucleoside triphosphate hydrolases"/>
    <property type="match status" value="1"/>
</dbReference>
<dbReference type="CDD" id="cd17934">
    <property type="entry name" value="DEXXQc_Upf1-like"/>
    <property type="match status" value="1"/>
</dbReference>
<accession>F0Z8J5</accession>
<dbReference type="Pfam" id="PF13087">
    <property type="entry name" value="AAA_12"/>
    <property type="match status" value="1"/>
</dbReference>
<evidence type="ECO:0000313" key="8">
    <source>
        <dbReference type="Proteomes" id="UP000001064"/>
    </source>
</evidence>
<dbReference type="InParanoid" id="F0Z8J5"/>
<dbReference type="GO" id="GO:0001147">
    <property type="term" value="F:transcription termination site sequence-specific DNA binding"/>
    <property type="evidence" value="ECO:0000318"/>
    <property type="project" value="GO_Central"/>
</dbReference>
<dbReference type="InterPro" id="IPR041679">
    <property type="entry name" value="DNA2/NAM7-like_C"/>
</dbReference>
<dbReference type="GO" id="GO:0005524">
    <property type="term" value="F:ATP binding"/>
    <property type="evidence" value="ECO:0007669"/>
    <property type="project" value="UniProtKB-KW"/>
</dbReference>
<dbReference type="FunFam" id="3.40.50.300:FF:005396">
    <property type="entry name" value="Uncharacterized protein"/>
    <property type="match status" value="1"/>
</dbReference>
<dbReference type="GO" id="GO:0016604">
    <property type="term" value="C:nuclear body"/>
    <property type="evidence" value="ECO:0000318"/>
    <property type="project" value="GO_Central"/>
</dbReference>
<dbReference type="GO" id="GO:0016787">
    <property type="term" value="F:hydrolase activity"/>
    <property type="evidence" value="ECO:0007669"/>
    <property type="project" value="UniProtKB-KW"/>
</dbReference>
<reference evidence="8" key="1">
    <citation type="journal article" date="2011" name="Genome Biol.">
        <title>Comparative genomics of the social amoebae Dictyostelium discoideum and Dictyostelium purpureum.</title>
        <authorList>
            <consortium name="US DOE Joint Genome Institute (JGI-PGF)"/>
            <person name="Sucgang R."/>
            <person name="Kuo A."/>
            <person name="Tian X."/>
            <person name="Salerno W."/>
            <person name="Parikh A."/>
            <person name="Feasley C.L."/>
            <person name="Dalin E."/>
            <person name="Tu H."/>
            <person name="Huang E."/>
            <person name="Barry K."/>
            <person name="Lindquist E."/>
            <person name="Shapiro H."/>
            <person name="Bruce D."/>
            <person name="Schmutz J."/>
            <person name="Salamov A."/>
            <person name="Fey P."/>
            <person name="Gaudet P."/>
            <person name="Anjard C."/>
            <person name="Babu M.M."/>
            <person name="Basu S."/>
            <person name="Bushmanova Y."/>
            <person name="van der Wel H."/>
            <person name="Katoh-Kurasawa M."/>
            <person name="Dinh C."/>
            <person name="Coutinho P.M."/>
            <person name="Saito T."/>
            <person name="Elias M."/>
            <person name="Schaap P."/>
            <person name="Kay R.R."/>
            <person name="Henrissat B."/>
            <person name="Eichinger L."/>
            <person name="Rivero F."/>
            <person name="Putnam N.H."/>
            <person name="West C.M."/>
            <person name="Loomis W.F."/>
            <person name="Chisholm R.L."/>
            <person name="Shaulsky G."/>
            <person name="Strassmann J.E."/>
            <person name="Queller D.C."/>
            <person name="Kuspa A."/>
            <person name="Grigoriev I.V."/>
        </authorList>
    </citation>
    <scope>NUCLEOTIDE SEQUENCE [LARGE SCALE GENOMIC DNA]</scope>
    <source>
        <strain evidence="8">QSDP1</strain>
    </source>
</reference>
<dbReference type="OrthoDB" id="6513042at2759"/>
<proteinExistence type="predicted"/>
<dbReference type="eggNOG" id="KOG1802">
    <property type="taxonomic scope" value="Eukaryota"/>
</dbReference>
<evidence type="ECO:0000256" key="3">
    <source>
        <dbReference type="ARBA" id="ARBA00022806"/>
    </source>
</evidence>
<keyword evidence="4" id="KW-0067">ATP-binding</keyword>
<evidence type="ECO:0000256" key="2">
    <source>
        <dbReference type="ARBA" id="ARBA00022801"/>
    </source>
</evidence>
<evidence type="ECO:0000256" key="1">
    <source>
        <dbReference type="ARBA" id="ARBA00022741"/>
    </source>
</evidence>
<dbReference type="Proteomes" id="UP000001064">
    <property type="component" value="Unassembled WGS sequence"/>
</dbReference>
<dbReference type="InterPro" id="IPR050534">
    <property type="entry name" value="Coronavir_polyprotein_1ab"/>
</dbReference>
<keyword evidence="2" id="KW-0378">Hydrolase</keyword>
<dbReference type="GeneID" id="10509660"/>
<dbReference type="RefSeq" id="XP_003283757.1">
    <property type="nucleotide sequence ID" value="XM_003283709.1"/>
</dbReference>
<protein>
    <recommendedName>
        <fullName evidence="6">DNA2/NAM7 helicase-like C-terminal domain-containing protein</fullName>
    </recommendedName>
</protein>
<evidence type="ECO:0000259" key="6">
    <source>
        <dbReference type="Pfam" id="PF13087"/>
    </source>
</evidence>
<dbReference type="EMBL" id="GL870952">
    <property type="protein sequence ID" value="EGC39771.1"/>
    <property type="molecule type" value="Genomic_DNA"/>
</dbReference>
<evidence type="ECO:0000256" key="5">
    <source>
        <dbReference type="SAM" id="MobiDB-lite"/>
    </source>
</evidence>
<dbReference type="FunFam" id="3.40.50.300:FF:005393">
    <property type="entry name" value="Uncharacterized protein"/>
    <property type="match status" value="1"/>
</dbReference>
<evidence type="ECO:0000313" key="7">
    <source>
        <dbReference type="EMBL" id="EGC39771.1"/>
    </source>
</evidence>
<dbReference type="GO" id="GO:0006369">
    <property type="term" value="P:termination of RNA polymerase II transcription"/>
    <property type="evidence" value="ECO:0000318"/>
    <property type="project" value="GO_Central"/>
</dbReference>
<dbReference type="PANTHER" id="PTHR43788">
    <property type="entry name" value="DNA2/NAM7 HELICASE FAMILY MEMBER"/>
    <property type="match status" value="1"/>
</dbReference>
<dbReference type="GO" id="GO:0004386">
    <property type="term" value="F:helicase activity"/>
    <property type="evidence" value="ECO:0007669"/>
    <property type="project" value="UniProtKB-KW"/>
</dbReference>
<dbReference type="Pfam" id="PF13245">
    <property type="entry name" value="AAA_19"/>
    <property type="match status" value="1"/>
</dbReference>
<dbReference type="KEGG" id="dpp:DICPUDRAFT_147464"/>
<dbReference type="Gene3D" id="3.40.50.300">
    <property type="entry name" value="P-loop containing nucleotide triphosphate hydrolases"/>
    <property type="match status" value="2"/>
</dbReference>
<gene>
    <name evidence="7" type="ORF">DICPUDRAFT_147464</name>
</gene>
<dbReference type="PANTHER" id="PTHR43788:SF8">
    <property type="entry name" value="DNA-BINDING PROTEIN SMUBP-2"/>
    <property type="match status" value="1"/>
</dbReference>
<keyword evidence="8" id="KW-1185">Reference proteome</keyword>
<dbReference type="STRING" id="5786.F0Z8J5"/>
<sequence length="1580" mass="182373">MEINNNKNNDLNISTTINTTTVVNKTEISTSETIGNTELKVNSSTVVSTSINNILSAATETPIVTPATTTEKPKKELKNLVKYQLIDIEKSSCFIKYKDIKKEVKLIIQNDEPYFKVEKPESAGEFIIEQSATTLLKSFLKDVKVIKGNYYVFINDKRIDDYSFDDIKPSPSPSPNATPKQIKRKPRLSTNNDSNSTPISTTNINDVLETPGIDRSPYGERKTTIPETNKRGYFKDIDKDDYKFTLKKEPVEIKYEDQQLSSIETAIIKPSGIGRFFHFGCERYLSFSTRVTKKENDPIKSIQSPISTVQQKLIDEGFEWEAELLQYLEEKSNEEKSFRVFKPKGEAADITIEETIRILKEEKGDFYMVQSTLEPPKTFRKHLPESIKFSYSKPDFLHIVPTKDGKRKIIILDAKSTTTIAFHQKVQLAFYKLLLNDIIKEQGIQDLKVSNKAGIYLKGIYEVEPFSLKDPVRILSSFLFGDQIKKQSYLLDILSVPKVDSPWILSERCDGCEFIDHCTNQLEKEHTLNTAVNIKSSLKSLIPNNKDSDINDLEYLLKEVSIDQINHPSLKVDYMKSKPMIQAILTDQVVPTGFFDSRLSSYEDIQIYLEIINNPLSQSIYQWGVLIVDSKKENPSFAKGDSFSELIEGLSVLFQQNEKVASLQTYIFDSFQKSVFFRECFKKLKEIEDLGSNDPKDITFKESLLLVLRVLLNSNEWINFNIGHYPQLHVPRFKDLSLRQDDSSFLVVHDLITTSFAINVKPFYTFENIIEKLILKKDTTKDQDQKKEIIDKINREKNEIFDNIIQSKDNYAIIENKLHYQYEMVSILKKEVFKSTQDKKSPPFIIRAPSSYNDNKNLAKLYFCYQHECFSSYKKLKSYRSNPLAVNLLEGLFYLLKLNSIEPNKNKFILKLSTKINIQNISRFQSMIDKTFSTFGIINTNSYLELLNHNDILQTKLYSKYIDDVSFKGQSYQIEGDYIDISLELQVSSDKNFNDKIGNEFILFEVFDLGFFAMHKGLLNSYENMQKSSVFLNILDNPIEWCKENNNEDFERLAREVVDSFREISTFNDKTKLTMTPSQENIFNSIIKRRLQLVRGPPGTGKTHFLALIVLIFMESYKRLGKPFRIAITSFTHNAIDNLLIRIASLKKEYSTSVGQDINFPLFKKQTKLSEDLKLNKIQLFDKKEFEREHFCVGATSWSLSNMDYENFDLLIIDEASQLSSYIGAIPFSRLNKDTGRVIVCGDNKQLGPVLMDRYPSRNKLSCRSEPYDPKLQKSIFSCIKSLLVKYNIKDPYLSLYENFRMNKQLCEFSQNLYGQDYKCFKEDQEQIKPLVTINNSDNAGNELIQSIFNSNDSCHTILLDDSQFGNRDLEAQIVKQIYKFLRNDYNNRPTTEKTVFDGSIPISEEDLETNFWRKDLILGVITPLHIQRNTIIPIIHNVQSKEFNLGTEVSPIVNTVEVTQGKEFENVVLCYNGFDEINRISEFSFDLNRLNVGFTRSKKRFILIVSSKLFFPDESIFDNKRMSLAYNHLIKYVGFSKIHKFNIDITSNTNISNNTTLDSTLGNLIDQLNMSVNLSDEKK</sequence>
<feature type="region of interest" description="Disordered" evidence="5">
    <location>
        <begin position="164"/>
        <end position="225"/>
    </location>
</feature>
<keyword evidence="1" id="KW-0547">Nucleotide-binding</keyword>
<evidence type="ECO:0000256" key="4">
    <source>
        <dbReference type="ARBA" id="ARBA00022840"/>
    </source>
</evidence>
<dbReference type="InterPro" id="IPR027417">
    <property type="entry name" value="P-loop_NTPase"/>
</dbReference>
<name>F0Z8J5_DICPU</name>
<feature type="domain" description="DNA2/NAM7 helicase-like C-terminal" evidence="6">
    <location>
        <begin position="1284"/>
        <end position="1507"/>
    </location>
</feature>
<feature type="compositionally biased region" description="Polar residues" evidence="5">
    <location>
        <begin position="188"/>
        <end position="205"/>
    </location>
</feature>
<organism evidence="7 8">
    <name type="scientific">Dictyostelium purpureum</name>
    <name type="common">Slime mold</name>
    <dbReference type="NCBI Taxonomy" id="5786"/>
    <lineage>
        <taxon>Eukaryota</taxon>
        <taxon>Amoebozoa</taxon>
        <taxon>Evosea</taxon>
        <taxon>Eumycetozoa</taxon>
        <taxon>Dictyostelia</taxon>
        <taxon>Dictyosteliales</taxon>
        <taxon>Dictyosteliaceae</taxon>
        <taxon>Dictyostelium</taxon>
    </lineage>
</organism>
<dbReference type="VEuPathDB" id="AmoebaDB:DICPUDRAFT_147464"/>
<keyword evidence="3" id="KW-0347">Helicase</keyword>
<dbReference type="GO" id="GO:0003723">
    <property type="term" value="F:RNA binding"/>
    <property type="evidence" value="ECO:0000318"/>
    <property type="project" value="GO_Central"/>
</dbReference>
<dbReference type="OMA" id="DKMQGQE"/>